<keyword evidence="9" id="KW-0408">Iron</keyword>
<proteinExistence type="inferred from homology"/>
<evidence type="ECO:0000259" key="15">
    <source>
        <dbReference type="Pfam" id="PF00487"/>
    </source>
</evidence>
<gene>
    <name evidence="16" type="ORF">OSB1V03_LOCUS13365</name>
</gene>
<dbReference type="PROSITE" id="PS00476">
    <property type="entry name" value="FATTY_ACID_DESATUR_1"/>
    <property type="match status" value="1"/>
</dbReference>
<evidence type="ECO:0000313" key="16">
    <source>
        <dbReference type="EMBL" id="CAD7632966.1"/>
    </source>
</evidence>
<dbReference type="PANTHER" id="PTHR11351:SF31">
    <property type="entry name" value="DESATURASE 1, ISOFORM A-RELATED"/>
    <property type="match status" value="1"/>
</dbReference>
<evidence type="ECO:0000256" key="11">
    <source>
        <dbReference type="ARBA" id="ARBA00023136"/>
    </source>
</evidence>
<evidence type="ECO:0000256" key="3">
    <source>
        <dbReference type="ARBA" id="ARBA00022516"/>
    </source>
</evidence>
<organism evidence="16">
    <name type="scientific">Medioppia subpectinata</name>
    <dbReference type="NCBI Taxonomy" id="1979941"/>
    <lineage>
        <taxon>Eukaryota</taxon>
        <taxon>Metazoa</taxon>
        <taxon>Ecdysozoa</taxon>
        <taxon>Arthropoda</taxon>
        <taxon>Chelicerata</taxon>
        <taxon>Arachnida</taxon>
        <taxon>Acari</taxon>
        <taxon>Acariformes</taxon>
        <taxon>Sarcoptiformes</taxon>
        <taxon>Oribatida</taxon>
        <taxon>Brachypylina</taxon>
        <taxon>Oppioidea</taxon>
        <taxon>Oppiidae</taxon>
        <taxon>Medioppia</taxon>
    </lineage>
</organism>
<keyword evidence="5" id="KW-0479">Metal-binding</keyword>
<accession>A0A7R9L2X1</accession>
<dbReference type="Proteomes" id="UP000759131">
    <property type="component" value="Unassembled WGS sequence"/>
</dbReference>
<keyword evidence="17" id="KW-1185">Reference proteome</keyword>
<evidence type="ECO:0000256" key="13">
    <source>
        <dbReference type="RuleBase" id="RU000581"/>
    </source>
</evidence>
<feature type="transmembrane region" description="Helical" evidence="14">
    <location>
        <begin position="76"/>
        <end position="94"/>
    </location>
</feature>
<name>A0A7R9L2X1_9ACAR</name>
<feature type="transmembrane region" description="Helical" evidence="14">
    <location>
        <begin position="247"/>
        <end position="276"/>
    </location>
</feature>
<dbReference type="GO" id="GO:0004768">
    <property type="term" value="F:stearoyl-CoA 9-desaturase activity"/>
    <property type="evidence" value="ECO:0007669"/>
    <property type="project" value="TreeGrafter"/>
</dbReference>
<evidence type="ECO:0000256" key="2">
    <source>
        <dbReference type="ARBA" id="ARBA00009295"/>
    </source>
</evidence>
<dbReference type="OrthoDB" id="10260134at2759"/>
<dbReference type="CDD" id="cd03505">
    <property type="entry name" value="Delta9-FADS-like"/>
    <property type="match status" value="1"/>
</dbReference>
<evidence type="ECO:0000313" key="17">
    <source>
        <dbReference type="Proteomes" id="UP000759131"/>
    </source>
</evidence>
<keyword evidence="12 13" id="KW-0275">Fatty acid biosynthesis</keyword>
<dbReference type="Pfam" id="PF00487">
    <property type="entry name" value="FA_desaturase"/>
    <property type="match status" value="1"/>
</dbReference>
<keyword evidence="8 13" id="KW-0560">Oxidoreductase</keyword>
<keyword evidence="4 13" id="KW-0812">Transmembrane</keyword>
<keyword evidence="7 14" id="KW-1133">Transmembrane helix</keyword>
<comment type="subcellular location">
    <subcellularLocation>
        <location evidence="1">Membrane</location>
        <topology evidence="1">Multi-pass membrane protein</topology>
    </subcellularLocation>
</comment>
<evidence type="ECO:0000256" key="7">
    <source>
        <dbReference type="ARBA" id="ARBA00022989"/>
    </source>
</evidence>
<protein>
    <recommendedName>
        <fullName evidence="15">Fatty acid desaturase domain-containing protein</fullName>
    </recommendedName>
</protein>
<reference evidence="16" key="1">
    <citation type="submission" date="2020-11" db="EMBL/GenBank/DDBJ databases">
        <authorList>
            <person name="Tran Van P."/>
        </authorList>
    </citation>
    <scope>NUCLEOTIDE SEQUENCE</scope>
</reference>
<keyword evidence="3 13" id="KW-0444">Lipid biosynthesis</keyword>
<keyword evidence="11 14" id="KW-0472">Membrane</keyword>
<keyword evidence="10" id="KW-0443">Lipid metabolism</keyword>
<dbReference type="AlphaFoldDB" id="A0A7R9L2X1"/>
<sequence>MSESIEPKTTDKIPTESECETTGEESVALKAKDVEELALDFGYYETTIEIDSNKEEPAIQTAKFTIFGYRFAQIKWSNVIFLSVMHVLAVYGYIHSCVNPVHLFTLIFVIFISSASGFGMSVGGHRYWSHRTFKARLPLQIILAVLQTMTVNGSILSYSRDHRAHHKWPATHADPKNPGRGFFFAHMGWWLLKKRPEVIQYGHKVPTDDLTKDPIVYYQHKLYIPLVIVLGYVFPTLLPVLAWKENILTAFLICSCLRTVVVLHHLFTVNSVAHFLGDRPYDRFMKPTENKIINWISMGEGNHNYHHTFPWDYSNSEKTWYEIFNPATLFIDICKGIGLAYDLKKPSQHTIDSVIERKGLPEYFASDRTRNMCLKITIGFIDWIFGLLFAKWPVWTIAIIKIILGQRLIVLDNTFLE</sequence>
<dbReference type="GO" id="GO:0005506">
    <property type="term" value="F:iron ion binding"/>
    <property type="evidence" value="ECO:0007669"/>
    <property type="project" value="TreeGrafter"/>
</dbReference>
<keyword evidence="6" id="KW-0276">Fatty acid metabolism</keyword>
<evidence type="ECO:0000256" key="9">
    <source>
        <dbReference type="ARBA" id="ARBA00023004"/>
    </source>
</evidence>
<comment type="similarity">
    <text evidence="2 13">Belongs to the fatty acid desaturase type 1 family.</text>
</comment>
<dbReference type="InterPro" id="IPR005804">
    <property type="entry name" value="FA_desaturase_dom"/>
</dbReference>
<evidence type="ECO:0000256" key="4">
    <source>
        <dbReference type="ARBA" id="ARBA00022692"/>
    </source>
</evidence>
<dbReference type="EMBL" id="CAJPIZ010011875">
    <property type="protein sequence ID" value="CAG2113396.1"/>
    <property type="molecule type" value="Genomic_DNA"/>
</dbReference>
<evidence type="ECO:0000256" key="1">
    <source>
        <dbReference type="ARBA" id="ARBA00004141"/>
    </source>
</evidence>
<feature type="domain" description="Fatty acid desaturase" evidence="15">
    <location>
        <begin position="114"/>
        <end position="310"/>
    </location>
</feature>
<feature type="transmembrane region" description="Helical" evidence="14">
    <location>
        <begin position="222"/>
        <end position="241"/>
    </location>
</feature>
<feature type="transmembrane region" description="Helical" evidence="14">
    <location>
        <begin position="101"/>
        <end position="119"/>
    </location>
</feature>
<dbReference type="InterPro" id="IPR001522">
    <property type="entry name" value="FADS-1_CS"/>
</dbReference>
<evidence type="ECO:0000256" key="6">
    <source>
        <dbReference type="ARBA" id="ARBA00022832"/>
    </source>
</evidence>
<evidence type="ECO:0000256" key="14">
    <source>
        <dbReference type="SAM" id="Phobius"/>
    </source>
</evidence>
<dbReference type="InterPro" id="IPR015876">
    <property type="entry name" value="Acyl-CoA_DS"/>
</dbReference>
<dbReference type="GO" id="GO:0006636">
    <property type="term" value="P:unsaturated fatty acid biosynthetic process"/>
    <property type="evidence" value="ECO:0007669"/>
    <property type="project" value="TreeGrafter"/>
</dbReference>
<feature type="transmembrane region" description="Helical" evidence="14">
    <location>
        <begin position="380"/>
        <end position="404"/>
    </location>
</feature>
<evidence type="ECO:0000256" key="5">
    <source>
        <dbReference type="ARBA" id="ARBA00022723"/>
    </source>
</evidence>
<dbReference type="PANTHER" id="PTHR11351">
    <property type="entry name" value="ACYL-COA DESATURASE"/>
    <property type="match status" value="1"/>
</dbReference>
<dbReference type="GO" id="GO:0005789">
    <property type="term" value="C:endoplasmic reticulum membrane"/>
    <property type="evidence" value="ECO:0007669"/>
    <property type="project" value="TreeGrafter"/>
</dbReference>
<dbReference type="PRINTS" id="PR00075">
    <property type="entry name" value="FACDDSATRASE"/>
</dbReference>
<evidence type="ECO:0000256" key="8">
    <source>
        <dbReference type="ARBA" id="ARBA00023002"/>
    </source>
</evidence>
<dbReference type="EMBL" id="OC866450">
    <property type="protein sequence ID" value="CAD7632966.1"/>
    <property type="molecule type" value="Genomic_DNA"/>
</dbReference>
<comment type="domain">
    <text evidence="13">The histidine box domains are involved in binding the catalytic metal ions.</text>
</comment>
<comment type="cofactor">
    <cofactor evidence="13">
        <name>Fe(2+)</name>
        <dbReference type="ChEBI" id="CHEBI:29033"/>
    </cofactor>
</comment>
<evidence type="ECO:0000256" key="10">
    <source>
        <dbReference type="ARBA" id="ARBA00023098"/>
    </source>
</evidence>
<evidence type="ECO:0000256" key="12">
    <source>
        <dbReference type="ARBA" id="ARBA00023160"/>
    </source>
</evidence>